<evidence type="ECO:0000313" key="3">
    <source>
        <dbReference type="Proteomes" id="UP001189429"/>
    </source>
</evidence>
<feature type="region of interest" description="Disordered" evidence="1">
    <location>
        <begin position="109"/>
        <end position="128"/>
    </location>
</feature>
<reference evidence="2" key="1">
    <citation type="submission" date="2023-10" db="EMBL/GenBank/DDBJ databases">
        <authorList>
            <person name="Chen Y."/>
            <person name="Shah S."/>
            <person name="Dougan E. K."/>
            <person name="Thang M."/>
            <person name="Chan C."/>
        </authorList>
    </citation>
    <scope>NUCLEOTIDE SEQUENCE [LARGE SCALE GENOMIC DNA]</scope>
</reference>
<evidence type="ECO:0000313" key="2">
    <source>
        <dbReference type="EMBL" id="CAK0874051.1"/>
    </source>
</evidence>
<feature type="compositionally biased region" description="Polar residues" evidence="1">
    <location>
        <begin position="8"/>
        <end position="25"/>
    </location>
</feature>
<protein>
    <submittedName>
        <fullName evidence="2">Uncharacterized protein</fullName>
    </submittedName>
</protein>
<feature type="region of interest" description="Disordered" evidence="1">
    <location>
        <begin position="1"/>
        <end position="38"/>
    </location>
</feature>
<evidence type="ECO:0000256" key="1">
    <source>
        <dbReference type="SAM" id="MobiDB-lite"/>
    </source>
</evidence>
<dbReference type="EMBL" id="CAUYUJ010017355">
    <property type="protein sequence ID" value="CAK0874051.1"/>
    <property type="molecule type" value="Genomic_DNA"/>
</dbReference>
<keyword evidence="3" id="KW-1185">Reference proteome</keyword>
<gene>
    <name evidence="2" type="ORF">PCOR1329_LOCUS59074</name>
</gene>
<proteinExistence type="predicted"/>
<organism evidence="2 3">
    <name type="scientific">Prorocentrum cordatum</name>
    <dbReference type="NCBI Taxonomy" id="2364126"/>
    <lineage>
        <taxon>Eukaryota</taxon>
        <taxon>Sar</taxon>
        <taxon>Alveolata</taxon>
        <taxon>Dinophyceae</taxon>
        <taxon>Prorocentrales</taxon>
        <taxon>Prorocentraceae</taxon>
        <taxon>Prorocentrum</taxon>
    </lineage>
</organism>
<dbReference type="Proteomes" id="UP001189429">
    <property type="component" value="Unassembled WGS sequence"/>
</dbReference>
<sequence>MGYDVVEPQTTQRPLRQNTTHSNFQPRAPRDKPSEPTKWWQTGYYQVRARAETSAQGASLRRPRQDRALGWTGFEACRQMRIGQSESWHYRSNSEFCGGTTIAGTLFVVSRPGPTRSSTSSTESGSAP</sequence>
<comment type="caution">
    <text evidence="2">The sequence shown here is derived from an EMBL/GenBank/DDBJ whole genome shotgun (WGS) entry which is preliminary data.</text>
</comment>
<name>A0ABN9VNW9_9DINO</name>
<feature type="compositionally biased region" description="Low complexity" evidence="1">
    <location>
        <begin position="110"/>
        <end position="128"/>
    </location>
</feature>
<accession>A0ABN9VNW9</accession>